<gene>
    <name evidence="1" type="primary">CYTH1</name>
    <name evidence="1" type="ORF">EVAR_12926_1</name>
</gene>
<dbReference type="AlphaFoldDB" id="A0A4C1TVS3"/>
<dbReference type="EMBL" id="BGZK01000093">
    <property type="protein sequence ID" value="GBP18143.1"/>
    <property type="molecule type" value="Genomic_DNA"/>
</dbReference>
<dbReference type="STRING" id="151549.A0A4C1TVS3"/>
<sequence length="175" mass="19941">MLQHWTLRDQNRNLLSQDRFGIKGRIESEASWHRERNRPIHRTNEFILCPRAEPRGQLKDELGEVVAELEALDGQEECKQSSKAKQMSIGRKKFNMDPKKVINALRLQCATIARNALIKNASRLFLAAVVPVRLCGPGAVFPRPASPLRALVRRSIDVLYSCYARRVLYPTLPAL</sequence>
<comment type="caution">
    <text evidence="1">The sequence shown here is derived from an EMBL/GenBank/DDBJ whole genome shotgun (WGS) entry which is preliminary data.</text>
</comment>
<evidence type="ECO:0000313" key="2">
    <source>
        <dbReference type="Proteomes" id="UP000299102"/>
    </source>
</evidence>
<organism evidence="1 2">
    <name type="scientific">Eumeta variegata</name>
    <name type="common">Bagworm moth</name>
    <name type="synonym">Eumeta japonica</name>
    <dbReference type="NCBI Taxonomy" id="151549"/>
    <lineage>
        <taxon>Eukaryota</taxon>
        <taxon>Metazoa</taxon>
        <taxon>Ecdysozoa</taxon>
        <taxon>Arthropoda</taxon>
        <taxon>Hexapoda</taxon>
        <taxon>Insecta</taxon>
        <taxon>Pterygota</taxon>
        <taxon>Neoptera</taxon>
        <taxon>Endopterygota</taxon>
        <taxon>Lepidoptera</taxon>
        <taxon>Glossata</taxon>
        <taxon>Ditrysia</taxon>
        <taxon>Tineoidea</taxon>
        <taxon>Psychidae</taxon>
        <taxon>Oiketicinae</taxon>
        <taxon>Eumeta</taxon>
    </lineage>
</organism>
<evidence type="ECO:0000313" key="1">
    <source>
        <dbReference type="EMBL" id="GBP18143.1"/>
    </source>
</evidence>
<accession>A0A4C1TVS3</accession>
<name>A0A4C1TVS3_EUMVA</name>
<reference evidence="1 2" key="1">
    <citation type="journal article" date="2019" name="Commun. Biol.">
        <title>The bagworm genome reveals a unique fibroin gene that provides high tensile strength.</title>
        <authorList>
            <person name="Kono N."/>
            <person name="Nakamura H."/>
            <person name="Ohtoshi R."/>
            <person name="Tomita M."/>
            <person name="Numata K."/>
            <person name="Arakawa K."/>
        </authorList>
    </citation>
    <scope>NUCLEOTIDE SEQUENCE [LARGE SCALE GENOMIC DNA]</scope>
</reference>
<proteinExistence type="predicted"/>
<dbReference type="Proteomes" id="UP000299102">
    <property type="component" value="Unassembled WGS sequence"/>
</dbReference>
<dbReference type="OrthoDB" id="430364at2759"/>
<keyword evidence="2" id="KW-1185">Reference proteome</keyword>
<protein>
    <submittedName>
        <fullName evidence="1">Cytohesin-1</fullName>
    </submittedName>
</protein>